<name>A0A8J5RZY0_ZIZPA</name>
<feature type="region of interest" description="Disordered" evidence="1">
    <location>
        <begin position="1"/>
        <end position="24"/>
    </location>
</feature>
<feature type="compositionally biased region" description="Basic and acidic residues" evidence="1">
    <location>
        <begin position="1"/>
        <end position="14"/>
    </location>
</feature>
<dbReference type="AlphaFoldDB" id="A0A8J5RZY0"/>
<organism evidence="2 3">
    <name type="scientific">Zizania palustris</name>
    <name type="common">Northern wild rice</name>
    <dbReference type="NCBI Taxonomy" id="103762"/>
    <lineage>
        <taxon>Eukaryota</taxon>
        <taxon>Viridiplantae</taxon>
        <taxon>Streptophyta</taxon>
        <taxon>Embryophyta</taxon>
        <taxon>Tracheophyta</taxon>
        <taxon>Spermatophyta</taxon>
        <taxon>Magnoliopsida</taxon>
        <taxon>Liliopsida</taxon>
        <taxon>Poales</taxon>
        <taxon>Poaceae</taxon>
        <taxon>BOP clade</taxon>
        <taxon>Oryzoideae</taxon>
        <taxon>Oryzeae</taxon>
        <taxon>Zizaniinae</taxon>
        <taxon>Zizania</taxon>
    </lineage>
</organism>
<keyword evidence="3" id="KW-1185">Reference proteome</keyword>
<evidence type="ECO:0000313" key="3">
    <source>
        <dbReference type="Proteomes" id="UP000729402"/>
    </source>
</evidence>
<reference evidence="2" key="1">
    <citation type="journal article" date="2021" name="bioRxiv">
        <title>Whole Genome Assembly and Annotation of Northern Wild Rice, Zizania palustris L., Supports a Whole Genome Duplication in the Zizania Genus.</title>
        <authorList>
            <person name="Haas M."/>
            <person name="Kono T."/>
            <person name="Macchietto M."/>
            <person name="Millas R."/>
            <person name="McGilp L."/>
            <person name="Shao M."/>
            <person name="Duquette J."/>
            <person name="Hirsch C.N."/>
            <person name="Kimball J."/>
        </authorList>
    </citation>
    <scope>NUCLEOTIDE SEQUENCE</scope>
    <source>
        <tissue evidence="2">Fresh leaf tissue</tissue>
    </source>
</reference>
<evidence type="ECO:0000256" key="1">
    <source>
        <dbReference type="SAM" id="MobiDB-lite"/>
    </source>
</evidence>
<gene>
    <name evidence="2" type="ORF">GUJ93_ZPchr0002g26185</name>
</gene>
<protein>
    <submittedName>
        <fullName evidence="2">Uncharacterized protein</fullName>
    </submittedName>
</protein>
<accession>A0A8J5RZY0</accession>
<dbReference type="EMBL" id="JAAALK010000287">
    <property type="protein sequence ID" value="KAG8060388.1"/>
    <property type="molecule type" value="Genomic_DNA"/>
</dbReference>
<sequence>MPDISHNDVLERPKAHPHSAGTGECYVSQDVMQGPWRVVKDSVEASEATAAMRRMAVAMESTWIWRSELGNEAAMRLAAWASRSERERNSEQRGGR</sequence>
<reference evidence="2" key="2">
    <citation type="submission" date="2021-02" db="EMBL/GenBank/DDBJ databases">
        <authorList>
            <person name="Kimball J.A."/>
            <person name="Haas M.W."/>
            <person name="Macchietto M."/>
            <person name="Kono T."/>
            <person name="Duquette J."/>
            <person name="Shao M."/>
        </authorList>
    </citation>
    <scope>NUCLEOTIDE SEQUENCE</scope>
    <source>
        <tissue evidence="2">Fresh leaf tissue</tissue>
    </source>
</reference>
<proteinExistence type="predicted"/>
<evidence type="ECO:0000313" key="2">
    <source>
        <dbReference type="EMBL" id="KAG8060388.1"/>
    </source>
</evidence>
<dbReference type="Proteomes" id="UP000729402">
    <property type="component" value="Unassembled WGS sequence"/>
</dbReference>
<comment type="caution">
    <text evidence="2">The sequence shown here is derived from an EMBL/GenBank/DDBJ whole genome shotgun (WGS) entry which is preliminary data.</text>
</comment>